<name>A0A1H2TYE5_9RHOB</name>
<dbReference type="SUPFAM" id="SSF51445">
    <property type="entry name" value="(Trans)glycosidases"/>
    <property type="match status" value="1"/>
</dbReference>
<feature type="domain" description="GTA TIM-barrel-like" evidence="1">
    <location>
        <begin position="109"/>
        <end position="402"/>
    </location>
</feature>
<dbReference type="InterPro" id="IPR056490">
    <property type="entry name" value="Rcc01698_C"/>
</dbReference>
<feature type="domain" description="Rcc01698-like C-terminal" evidence="3">
    <location>
        <begin position="707"/>
        <end position="805"/>
    </location>
</feature>
<dbReference type="Pfam" id="PF13547">
    <property type="entry name" value="GTA_TIM"/>
    <property type="match status" value="1"/>
</dbReference>
<dbReference type="AlphaFoldDB" id="A0A1H2TYE5"/>
<feature type="domain" description="Tip attachment protein J" evidence="2">
    <location>
        <begin position="462"/>
        <end position="615"/>
    </location>
</feature>
<gene>
    <name evidence="4" type="ORF">SAMN04488238_102223</name>
</gene>
<keyword evidence="5" id="KW-1185">Reference proteome</keyword>
<evidence type="ECO:0000313" key="5">
    <source>
        <dbReference type="Proteomes" id="UP000198539"/>
    </source>
</evidence>
<organism evidence="4 5">
    <name type="scientific">Roseicitreum antarcticum</name>
    <dbReference type="NCBI Taxonomy" id="564137"/>
    <lineage>
        <taxon>Bacteria</taxon>
        <taxon>Pseudomonadati</taxon>
        <taxon>Pseudomonadota</taxon>
        <taxon>Alphaproteobacteria</taxon>
        <taxon>Rhodobacterales</taxon>
        <taxon>Paracoccaceae</taxon>
        <taxon>Roseicitreum</taxon>
    </lineage>
</organism>
<evidence type="ECO:0000313" key="4">
    <source>
        <dbReference type="EMBL" id="SDW49033.1"/>
    </source>
</evidence>
<proteinExistence type="predicted"/>
<dbReference type="Pfam" id="PF13550">
    <property type="entry name" value="Phage-tail_3"/>
    <property type="match status" value="1"/>
</dbReference>
<dbReference type="InterPro" id="IPR032876">
    <property type="entry name" value="J_dom"/>
</dbReference>
<sequence length="961" mass="103454">MAAPPADASVMQSIALMRARGLGVVFYPFLLMRQLASNGLPDPWSDAADQPVLPWRGRITTVKAPGQPGSTDGAAEAEAEVAAFFGTVAPGDFAIVDGAVVYSGPAETSYRRFILHYAWLCHAAGGVDAFCIGSEMRGLTQIRGPGNSFPAVAALRVLAADVRVILGSACKLTYAADWSEYFGYVDADGNRWFHLDPLWADENIDFIGIDNYMPLSDWRDGDAHADAGAGSIHDLDYLRANVAGGEGYDWYYPTEADRAAQNRVPITDGAHDEPWVWRYKDILNWWSNPHHARVDGVRAAQPTEWAPRSKPVWFTELGCAAVDKGTNQPNKFLDPKSSESSLPYFSTGARDDLIQMQYLRAMHSYWADPEANPVSEVYGGPMVDMTRAHVWAWDARPFPWFPNDLSRWSDGENWTQGHWITGRTLHQPLALVVAEVCRRAGIAAYDVSGLQGLVRGYAVPSTSSPRAVLQPLMLGHGFDAVERGGTLVFRMRDGRAGGTVEAGALVARDGGALELTRAPQAEVAGRVRLGYIAAEGDYEARAAEAIFPDEATTTVTQSELPMVLTVPQAQGIAERWLAEARVARDTARFGLPPSSPYRVGDVVALGAARYRLDRVALGAAAQVEGVRVESGVYQRRDRAGLRPELRPFAVPVPVLPVFLDLPLLRGTEVAHAPHLAVTGSPWPGVVAVYDSALDDGFALNTLINARAIIGATQTPLARARPGLWDRGPALRVRVAGGDLAAVREAEVLGGANAMAIGDGHVWEVFQFADAVLIAPGVYDLSLRLRGQAGTDGVMPDVWPVGSQVVLLDDAVQQLTLPLSARGLARTWRVGPAQRGFDDPSYVVQTQAFDGVGLRPYAPVHLRVAEVAGDLTVTWVRRTRVDGDSWAGYEVPLAEGREAYLLRVIADDAVVRSTEVGAPGWTYSVAMQAADGVAGSFTIAVAQLSDAFGPGPFRNVSVEAGA</sequence>
<dbReference type="InterPro" id="IPR025195">
    <property type="entry name" value="GTA_TIM_dom"/>
</dbReference>
<protein>
    <submittedName>
        <fullName evidence="4">Putative phage tail protein</fullName>
    </submittedName>
</protein>
<dbReference type="EMBL" id="FNOM01000002">
    <property type="protein sequence ID" value="SDW49033.1"/>
    <property type="molecule type" value="Genomic_DNA"/>
</dbReference>
<evidence type="ECO:0000259" key="3">
    <source>
        <dbReference type="Pfam" id="PF23666"/>
    </source>
</evidence>
<dbReference type="InterPro" id="IPR017853">
    <property type="entry name" value="GH"/>
</dbReference>
<accession>A0A1H2TYE5</accession>
<reference evidence="4 5" key="1">
    <citation type="submission" date="2016-10" db="EMBL/GenBank/DDBJ databases">
        <authorList>
            <person name="de Groot N.N."/>
        </authorList>
    </citation>
    <scope>NUCLEOTIDE SEQUENCE [LARGE SCALE GENOMIC DNA]</scope>
    <source>
        <strain evidence="4 5">CGMCC 1.8894</strain>
    </source>
</reference>
<dbReference type="Pfam" id="PF23666">
    <property type="entry name" value="Rcc01698_C"/>
    <property type="match status" value="1"/>
</dbReference>
<evidence type="ECO:0000259" key="2">
    <source>
        <dbReference type="Pfam" id="PF13550"/>
    </source>
</evidence>
<evidence type="ECO:0000259" key="1">
    <source>
        <dbReference type="Pfam" id="PF13547"/>
    </source>
</evidence>
<dbReference type="Gene3D" id="3.20.20.80">
    <property type="entry name" value="Glycosidases"/>
    <property type="match status" value="1"/>
</dbReference>
<dbReference type="Proteomes" id="UP000198539">
    <property type="component" value="Unassembled WGS sequence"/>
</dbReference>
<dbReference type="CDD" id="cd19607">
    <property type="entry name" value="GTA_TIM-barrel-like"/>
    <property type="match status" value="1"/>
</dbReference>
<dbReference type="STRING" id="564137.SAMN04488238_102223"/>